<proteinExistence type="predicted"/>
<accession>A0A8K0JUV6</accession>
<dbReference type="AlphaFoldDB" id="A0A8K0JUV6"/>
<feature type="compositionally biased region" description="Polar residues" evidence="1">
    <location>
        <begin position="39"/>
        <end position="52"/>
    </location>
</feature>
<feature type="compositionally biased region" description="Polar residues" evidence="1">
    <location>
        <begin position="121"/>
        <end position="132"/>
    </location>
</feature>
<evidence type="ECO:0008006" key="4">
    <source>
        <dbReference type="Google" id="ProtNLM"/>
    </source>
</evidence>
<sequence>MDSRNVSVFSQSFFITGKRKESNLSLTCKRNNQSDRPVDTSSSREQASSECLQNGPINSNFLRCHSAEMEKFLEKFKNPKQTGRLSSNRTGKKNVTKVIRNDERKSGNFPVDISSDFKQPLPNTSDISTGSDSAKETENKIVERLPEATCFDNSAFVPGENGETFLEKTASVDQTRPEASESSILLCPICWKPFDCKDAQTIHMKACATKHNVSTKQLLELLELIQRQEEERKALGIPLLPTRIPKKVKKDSLISTIKPKSKLDGNIQLGIALSVSLQEAKLEKERDHLLEAGLFEEVKEKGLLPDQEVGDENSFPTAPIFLNVGKKGSDTREGVLRARKKNSKFRGRIPPLLKRTHEDREKLITEKVAIILVGDEQMNAILSADKENSPIWEIKSR</sequence>
<dbReference type="GO" id="GO:0033557">
    <property type="term" value="C:Slx1-Slx4 complex"/>
    <property type="evidence" value="ECO:0007669"/>
    <property type="project" value="TreeGrafter"/>
</dbReference>
<protein>
    <recommendedName>
        <fullName evidence="4">UBZ4-type domain-containing protein</fullName>
    </recommendedName>
</protein>
<reference evidence="2" key="2">
    <citation type="submission" date="2017-10" db="EMBL/GenBank/DDBJ databases">
        <title>Ladona fulva Genome sequencing and assembly.</title>
        <authorList>
            <person name="Murali S."/>
            <person name="Richards S."/>
            <person name="Bandaranaike D."/>
            <person name="Bellair M."/>
            <person name="Blankenburg K."/>
            <person name="Chao H."/>
            <person name="Dinh H."/>
            <person name="Doddapaneni H."/>
            <person name="Dugan-Rocha S."/>
            <person name="Elkadiri S."/>
            <person name="Gnanaolivu R."/>
            <person name="Hernandez B."/>
            <person name="Skinner E."/>
            <person name="Javaid M."/>
            <person name="Lee S."/>
            <person name="Li M."/>
            <person name="Ming W."/>
            <person name="Munidasa M."/>
            <person name="Muniz J."/>
            <person name="Nguyen L."/>
            <person name="Hughes D."/>
            <person name="Osuji N."/>
            <person name="Pu L.-L."/>
            <person name="Puazo M."/>
            <person name="Qu C."/>
            <person name="Quiroz J."/>
            <person name="Raj R."/>
            <person name="Weissenberger G."/>
            <person name="Xin Y."/>
            <person name="Zou X."/>
            <person name="Han Y."/>
            <person name="Worley K."/>
            <person name="Muzny D."/>
            <person name="Gibbs R."/>
        </authorList>
    </citation>
    <scope>NUCLEOTIDE SEQUENCE</scope>
    <source>
        <strain evidence="2">Sampled in the wild</strain>
    </source>
</reference>
<dbReference type="Proteomes" id="UP000792457">
    <property type="component" value="Unassembled WGS sequence"/>
</dbReference>
<evidence type="ECO:0000313" key="3">
    <source>
        <dbReference type="Proteomes" id="UP000792457"/>
    </source>
</evidence>
<dbReference type="PANTHER" id="PTHR21541:SF3">
    <property type="entry name" value="STRUCTURE-SPECIFIC ENDONUCLEASE SUBUNIT SLX4"/>
    <property type="match status" value="1"/>
</dbReference>
<reference evidence="2" key="1">
    <citation type="submission" date="2013-04" db="EMBL/GenBank/DDBJ databases">
        <authorList>
            <person name="Qu J."/>
            <person name="Murali S.C."/>
            <person name="Bandaranaike D."/>
            <person name="Bellair M."/>
            <person name="Blankenburg K."/>
            <person name="Chao H."/>
            <person name="Dinh H."/>
            <person name="Doddapaneni H."/>
            <person name="Downs B."/>
            <person name="Dugan-Rocha S."/>
            <person name="Elkadiri S."/>
            <person name="Gnanaolivu R.D."/>
            <person name="Hernandez B."/>
            <person name="Javaid M."/>
            <person name="Jayaseelan J.C."/>
            <person name="Lee S."/>
            <person name="Li M."/>
            <person name="Ming W."/>
            <person name="Munidasa M."/>
            <person name="Muniz J."/>
            <person name="Nguyen L."/>
            <person name="Ongeri F."/>
            <person name="Osuji N."/>
            <person name="Pu L.-L."/>
            <person name="Puazo M."/>
            <person name="Qu C."/>
            <person name="Quiroz J."/>
            <person name="Raj R."/>
            <person name="Weissenberger G."/>
            <person name="Xin Y."/>
            <person name="Zou X."/>
            <person name="Han Y."/>
            <person name="Richards S."/>
            <person name="Worley K."/>
            <person name="Muzny D."/>
            <person name="Gibbs R."/>
        </authorList>
    </citation>
    <scope>NUCLEOTIDE SEQUENCE</scope>
    <source>
        <strain evidence="2">Sampled in the wild</strain>
    </source>
</reference>
<dbReference type="EMBL" id="KZ308144">
    <property type="protein sequence ID" value="KAG8222774.1"/>
    <property type="molecule type" value="Genomic_DNA"/>
</dbReference>
<dbReference type="PANTHER" id="PTHR21541">
    <property type="entry name" value="BTB POZ DOMAIN CONTAINING 12"/>
    <property type="match status" value="1"/>
</dbReference>
<feature type="region of interest" description="Disordered" evidence="1">
    <location>
        <begin position="29"/>
        <end position="52"/>
    </location>
</feature>
<gene>
    <name evidence="2" type="ORF">J437_LFUL006795</name>
</gene>
<keyword evidence="3" id="KW-1185">Reference proteome</keyword>
<organism evidence="2 3">
    <name type="scientific">Ladona fulva</name>
    <name type="common">Scarce chaser dragonfly</name>
    <name type="synonym">Libellula fulva</name>
    <dbReference type="NCBI Taxonomy" id="123851"/>
    <lineage>
        <taxon>Eukaryota</taxon>
        <taxon>Metazoa</taxon>
        <taxon>Ecdysozoa</taxon>
        <taxon>Arthropoda</taxon>
        <taxon>Hexapoda</taxon>
        <taxon>Insecta</taxon>
        <taxon>Pterygota</taxon>
        <taxon>Palaeoptera</taxon>
        <taxon>Odonata</taxon>
        <taxon>Epiprocta</taxon>
        <taxon>Anisoptera</taxon>
        <taxon>Libelluloidea</taxon>
        <taxon>Libellulidae</taxon>
        <taxon>Ladona</taxon>
    </lineage>
</organism>
<dbReference type="OrthoDB" id="1931232at2759"/>
<comment type="caution">
    <text evidence="2">The sequence shown here is derived from an EMBL/GenBank/DDBJ whole genome shotgun (WGS) entry which is preliminary data.</text>
</comment>
<dbReference type="GO" id="GO:0000712">
    <property type="term" value="P:resolution of meiotic recombination intermediates"/>
    <property type="evidence" value="ECO:0007669"/>
    <property type="project" value="TreeGrafter"/>
</dbReference>
<feature type="region of interest" description="Disordered" evidence="1">
    <location>
        <begin position="75"/>
        <end position="137"/>
    </location>
</feature>
<evidence type="ECO:0000256" key="1">
    <source>
        <dbReference type="SAM" id="MobiDB-lite"/>
    </source>
</evidence>
<feature type="compositionally biased region" description="Polar residues" evidence="1">
    <location>
        <begin position="79"/>
        <end position="89"/>
    </location>
</feature>
<evidence type="ECO:0000313" key="2">
    <source>
        <dbReference type="EMBL" id="KAG8222774.1"/>
    </source>
</evidence>
<name>A0A8K0JUV6_LADFU</name>
<feature type="non-terminal residue" evidence="2">
    <location>
        <position position="397"/>
    </location>
</feature>